<dbReference type="PANTHER" id="PTHR45745:SF1">
    <property type="entry name" value="PHOSPHOGLUCOMUTASE 2B-RELATED"/>
    <property type="match status" value="1"/>
</dbReference>
<dbReference type="SUPFAM" id="SSF55957">
    <property type="entry name" value="Phosphoglucomutase, C-terminal domain"/>
    <property type="match status" value="1"/>
</dbReference>
<comment type="caution">
    <text evidence="9">The sequence shown here is derived from an EMBL/GenBank/DDBJ whole genome shotgun (WGS) entry which is preliminary data.</text>
</comment>
<proteinExistence type="predicted"/>
<evidence type="ECO:0000256" key="2">
    <source>
        <dbReference type="ARBA" id="ARBA00012728"/>
    </source>
</evidence>
<keyword evidence="10" id="KW-1185">Reference proteome</keyword>
<evidence type="ECO:0000259" key="6">
    <source>
        <dbReference type="Pfam" id="PF00408"/>
    </source>
</evidence>
<keyword evidence="3" id="KW-0479">Metal-binding</keyword>
<name>A0ABN1LGR4_9CLOT</name>
<evidence type="ECO:0000256" key="1">
    <source>
        <dbReference type="ARBA" id="ARBA00000443"/>
    </source>
</evidence>
<keyword evidence="4" id="KW-0460">Magnesium</keyword>
<evidence type="ECO:0000313" key="9">
    <source>
        <dbReference type="EMBL" id="GAA0855824.1"/>
    </source>
</evidence>
<evidence type="ECO:0000256" key="4">
    <source>
        <dbReference type="ARBA" id="ARBA00022842"/>
    </source>
</evidence>
<dbReference type="EMBL" id="BAAACO010000001">
    <property type="protein sequence ID" value="GAA0855824.1"/>
    <property type="molecule type" value="Genomic_DNA"/>
</dbReference>
<feature type="domain" description="Alpha-D-phosphohexomutase C-terminal" evidence="6">
    <location>
        <begin position="263"/>
        <end position="305"/>
    </location>
</feature>
<evidence type="ECO:0000256" key="3">
    <source>
        <dbReference type="ARBA" id="ARBA00022723"/>
    </source>
</evidence>
<dbReference type="InterPro" id="IPR005843">
    <property type="entry name" value="A-D-PHexomutase_C"/>
</dbReference>
<dbReference type="Gene3D" id="3.30.310.50">
    <property type="entry name" value="Alpha-D-phosphohexomutase, C-terminal domain"/>
    <property type="match status" value="1"/>
</dbReference>
<dbReference type="InterPro" id="IPR005846">
    <property type="entry name" value="A-D-PHexomutase_a/b/a-III"/>
</dbReference>
<accession>A0ABN1LGR4</accession>
<dbReference type="InterPro" id="IPR016055">
    <property type="entry name" value="A-D-PHexomutase_a/b/a-I/II/III"/>
</dbReference>
<evidence type="ECO:0000259" key="8">
    <source>
        <dbReference type="Pfam" id="PF02880"/>
    </source>
</evidence>
<organism evidence="9 10">
    <name type="scientific">Clostridium nitritogenes</name>
    <dbReference type="NCBI Taxonomy" id="83340"/>
    <lineage>
        <taxon>Bacteria</taxon>
        <taxon>Bacillati</taxon>
        <taxon>Bacillota</taxon>
        <taxon>Clostridia</taxon>
        <taxon>Eubacteriales</taxon>
        <taxon>Clostridiaceae</taxon>
        <taxon>Clostridium</taxon>
    </lineage>
</organism>
<dbReference type="Pfam" id="PF00408">
    <property type="entry name" value="PGM_PMM_IV"/>
    <property type="match status" value="1"/>
</dbReference>
<dbReference type="InterPro" id="IPR036900">
    <property type="entry name" value="A-D-PHexomutase_C_sf"/>
</dbReference>
<evidence type="ECO:0000313" key="10">
    <source>
        <dbReference type="Proteomes" id="UP001501764"/>
    </source>
</evidence>
<comment type="catalytic activity">
    <reaction evidence="1">
        <text>alpha-D-glucose 1-phosphate = alpha-D-glucose 6-phosphate</text>
        <dbReference type="Rhea" id="RHEA:23536"/>
        <dbReference type="ChEBI" id="CHEBI:58225"/>
        <dbReference type="ChEBI" id="CHEBI:58601"/>
        <dbReference type="EC" id="5.4.2.2"/>
    </reaction>
</comment>
<dbReference type="Pfam" id="PF02880">
    <property type="entry name" value="PGM_PMM_III"/>
    <property type="match status" value="1"/>
</dbReference>
<dbReference type="Gene3D" id="3.40.120.10">
    <property type="entry name" value="Alpha-D-Glucose-1,6-Bisphosphate, subunit A, domain 3"/>
    <property type="match status" value="2"/>
</dbReference>
<dbReference type="EC" id="5.4.2.2" evidence="2"/>
<protein>
    <recommendedName>
        <fullName evidence="2">phosphoglucomutase (alpha-D-glucose-1,6-bisphosphate-dependent)</fullName>
        <ecNumber evidence="2">5.4.2.2</ecNumber>
    </recommendedName>
</protein>
<dbReference type="Pfam" id="PF02879">
    <property type="entry name" value="PGM_PMM_II"/>
    <property type="match status" value="1"/>
</dbReference>
<dbReference type="Proteomes" id="UP001501764">
    <property type="component" value="Unassembled WGS sequence"/>
</dbReference>
<dbReference type="SUPFAM" id="SSF53738">
    <property type="entry name" value="Phosphoglucomutase, first 3 domains"/>
    <property type="match status" value="2"/>
</dbReference>
<evidence type="ECO:0000259" key="7">
    <source>
        <dbReference type="Pfam" id="PF02879"/>
    </source>
</evidence>
<keyword evidence="5" id="KW-0413">Isomerase</keyword>
<sequence>MPVIRILKELGYENLHVVKEQENPDGNFPTASYPNPEDPKVFKIALDMARELNPDIIFGTDPDADRIGAVVKDSEGEYQILTGNQMGVLLTHYILDSYKELNNLPEDGAVIKTIVTTEMVRNICKDYNVELFDVLTGFKYIGEMMTGFENTNSNKFLFGFEESYGCLFGDHARDKDAVIAAQMIAEMTLYYKSKGLSLYEGFINLCEKYGYYKENLISIELKGKEGQEKIKVCLDTLRKNPIKEINGVRVKTFFDYKQSIEKDLESGEVKEVNLPKSNVLKYVLEDGSWFVVRPSGTEPKMKVYLAVVGSNLEDSNNKIKEFEKNIVL</sequence>
<dbReference type="InterPro" id="IPR005845">
    <property type="entry name" value="A-D-PHexomutase_a/b/a-II"/>
</dbReference>
<gene>
    <name evidence="9" type="ORF">GCM10008916_02890</name>
</gene>
<feature type="domain" description="Alpha-D-phosphohexomutase alpha/beta/alpha" evidence="7">
    <location>
        <begin position="5"/>
        <end position="73"/>
    </location>
</feature>
<dbReference type="PANTHER" id="PTHR45745">
    <property type="entry name" value="PHOSPHOMANNOMUTASE 45A"/>
    <property type="match status" value="1"/>
</dbReference>
<evidence type="ECO:0000256" key="5">
    <source>
        <dbReference type="ARBA" id="ARBA00023235"/>
    </source>
</evidence>
<reference evidence="9 10" key="1">
    <citation type="journal article" date="2019" name="Int. J. Syst. Evol. Microbiol.">
        <title>The Global Catalogue of Microorganisms (GCM) 10K type strain sequencing project: providing services to taxonomists for standard genome sequencing and annotation.</title>
        <authorList>
            <consortium name="The Broad Institute Genomics Platform"/>
            <consortium name="The Broad Institute Genome Sequencing Center for Infectious Disease"/>
            <person name="Wu L."/>
            <person name="Ma J."/>
        </authorList>
    </citation>
    <scope>NUCLEOTIDE SEQUENCE [LARGE SCALE GENOMIC DNA]</scope>
    <source>
        <strain evidence="9 10">JCM 6485</strain>
    </source>
</reference>
<feature type="domain" description="Alpha-D-phosphohexomutase alpha/beta/alpha" evidence="8">
    <location>
        <begin position="83"/>
        <end position="195"/>
    </location>
</feature>